<sequence>MKYLQFNNQDKLPIIGLGTWKSAPGEVYNAVLEAIKIGYRHIDCAFIYRNEKEIGDALEEAFSSNLVQRNELFITSKLWNNSHESDKVEGALLTTLKDLKIEYIDLYLMHWPVVFKNNLLDPESSNDLLTLEDVPLLETWLAMEKLVNKGLVKHIGVSNFNIPKLQNLIDHANIKPEMNQVEIHPFHSQTDLVDFCQANDILMTAYAPLGSNDRSAAIKGKNEKSLLENDTIINIAQKIKATPAQVLLAWQIKRNIAVIPKSVHANRLKENLNAQSIILSQEDFDEINSLNINERYIHGEFWSFEGKGYTADDIWNK</sequence>
<keyword evidence="3 8" id="KW-0560">Oxidoreductase</keyword>
<dbReference type="SUPFAM" id="SSF51430">
    <property type="entry name" value="NAD(P)-linked oxidoreductase"/>
    <property type="match status" value="1"/>
</dbReference>
<dbReference type="InterPro" id="IPR020471">
    <property type="entry name" value="AKR"/>
</dbReference>
<feature type="active site" description="Proton donor" evidence="4">
    <location>
        <position position="48"/>
    </location>
</feature>
<accession>A0AAE3XM16</accession>
<dbReference type="InterPro" id="IPR036812">
    <property type="entry name" value="NAD(P)_OxRdtase_dom_sf"/>
</dbReference>
<evidence type="ECO:0000313" key="8">
    <source>
        <dbReference type="EMBL" id="MDR6238425.1"/>
    </source>
</evidence>
<feature type="site" description="Lowers pKa of active site Tyr" evidence="6">
    <location>
        <position position="77"/>
    </location>
</feature>
<dbReference type="PRINTS" id="PR00069">
    <property type="entry name" value="ALDKETRDTASE"/>
</dbReference>
<proteinExistence type="inferred from homology"/>
<protein>
    <submittedName>
        <fullName evidence="8">Alcohol dehydrogenase (NADP+)</fullName>
        <ecNumber evidence="8">1.1.1.2</ecNumber>
    </submittedName>
</protein>
<evidence type="ECO:0000256" key="5">
    <source>
        <dbReference type="PIRSR" id="PIRSR000097-2"/>
    </source>
</evidence>
<evidence type="ECO:0000256" key="3">
    <source>
        <dbReference type="ARBA" id="ARBA00023002"/>
    </source>
</evidence>
<comment type="similarity">
    <text evidence="1">Belongs to the aldo/keto reductase family.</text>
</comment>
<dbReference type="InterPro" id="IPR018170">
    <property type="entry name" value="Aldo/ket_reductase_CS"/>
</dbReference>
<name>A0AAE3XM16_9BACT</name>
<dbReference type="Proteomes" id="UP001185092">
    <property type="component" value="Unassembled WGS sequence"/>
</dbReference>
<dbReference type="Pfam" id="PF00248">
    <property type="entry name" value="Aldo_ket_red"/>
    <property type="match status" value="1"/>
</dbReference>
<gene>
    <name evidence="8" type="ORF">HNQ88_001401</name>
</gene>
<evidence type="ECO:0000256" key="1">
    <source>
        <dbReference type="ARBA" id="ARBA00007905"/>
    </source>
</evidence>
<evidence type="ECO:0000256" key="6">
    <source>
        <dbReference type="PIRSR" id="PIRSR000097-3"/>
    </source>
</evidence>
<evidence type="ECO:0000313" key="9">
    <source>
        <dbReference type="Proteomes" id="UP001185092"/>
    </source>
</evidence>
<reference evidence="8" key="1">
    <citation type="submission" date="2023-07" db="EMBL/GenBank/DDBJ databases">
        <title>Genomic Encyclopedia of Type Strains, Phase IV (KMG-IV): sequencing the most valuable type-strain genomes for metagenomic binning, comparative biology and taxonomic classification.</title>
        <authorList>
            <person name="Goeker M."/>
        </authorList>
    </citation>
    <scope>NUCLEOTIDE SEQUENCE</scope>
    <source>
        <strain evidence="8">DSM 26174</strain>
    </source>
</reference>
<organism evidence="8 9">
    <name type="scientific">Aureibacter tunicatorum</name>
    <dbReference type="NCBI Taxonomy" id="866807"/>
    <lineage>
        <taxon>Bacteria</taxon>
        <taxon>Pseudomonadati</taxon>
        <taxon>Bacteroidota</taxon>
        <taxon>Cytophagia</taxon>
        <taxon>Cytophagales</taxon>
        <taxon>Persicobacteraceae</taxon>
        <taxon>Aureibacter</taxon>
    </lineage>
</organism>
<evidence type="ECO:0000259" key="7">
    <source>
        <dbReference type="Pfam" id="PF00248"/>
    </source>
</evidence>
<dbReference type="PROSITE" id="PS00062">
    <property type="entry name" value="ALDOKETO_REDUCTASE_2"/>
    <property type="match status" value="1"/>
</dbReference>
<dbReference type="PROSITE" id="PS00798">
    <property type="entry name" value="ALDOKETO_REDUCTASE_1"/>
    <property type="match status" value="1"/>
</dbReference>
<dbReference type="PANTHER" id="PTHR11732">
    <property type="entry name" value="ALDO/KETO REDUCTASE"/>
    <property type="match status" value="1"/>
</dbReference>
<evidence type="ECO:0000256" key="2">
    <source>
        <dbReference type="ARBA" id="ARBA00022857"/>
    </source>
</evidence>
<evidence type="ECO:0000256" key="4">
    <source>
        <dbReference type="PIRSR" id="PIRSR000097-1"/>
    </source>
</evidence>
<dbReference type="AlphaFoldDB" id="A0AAE3XM16"/>
<dbReference type="GO" id="GO:0008106">
    <property type="term" value="F:alcohol dehydrogenase (NADP+) activity"/>
    <property type="evidence" value="ECO:0007669"/>
    <property type="project" value="UniProtKB-EC"/>
</dbReference>
<keyword evidence="2" id="KW-0521">NADP</keyword>
<comment type="caution">
    <text evidence="8">The sequence shown here is derived from an EMBL/GenBank/DDBJ whole genome shotgun (WGS) entry which is preliminary data.</text>
</comment>
<dbReference type="EC" id="1.1.1.2" evidence="8"/>
<keyword evidence="9" id="KW-1185">Reference proteome</keyword>
<feature type="binding site" evidence="5">
    <location>
        <position position="110"/>
    </location>
    <ligand>
        <name>substrate</name>
    </ligand>
</feature>
<dbReference type="Gene3D" id="3.20.20.100">
    <property type="entry name" value="NADP-dependent oxidoreductase domain"/>
    <property type="match status" value="1"/>
</dbReference>
<dbReference type="EMBL" id="JAVDQD010000001">
    <property type="protein sequence ID" value="MDR6238425.1"/>
    <property type="molecule type" value="Genomic_DNA"/>
</dbReference>
<feature type="domain" description="NADP-dependent oxidoreductase" evidence="7">
    <location>
        <begin position="15"/>
        <end position="291"/>
    </location>
</feature>
<dbReference type="RefSeq" id="WP_309937914.1">
    <property type="nucleotide sequence ID" value="NZ_AP025305.1"/>
</dbReference>
<dbReference type="PIRSF" id="PIRSF000097">
    <property type="entry name" value="AKR"/>
    <property type="match status" value="1"/>
</dbReference>
<dbReference type="FunFam" id="3.20.20.100:FF:000006">
    <property type="entry name" value="Aldo-keto reductase family 1 member A1"/>
    <property type="match status" value="1"/>
</dbReference>
<dbReference type="InterPro" id="IPR023210">
    <property type="entry name" value="NADP_OxRdtase_dom"/>
</dbReference>
<dbReference type="PROSITE" id="PS00063">
    <property type="entry name" value="ALDOKETO_REDUCTASE_3"/>
    <property type="match status" value="1"/>
</dbReference>